<dbReference type="Proteomes" id="UP000823896">
    <property type="component" value="Unassembled WGS sequence"/>
</dbReference>
<gene>
    <name evidence="2" type="ORF">H9702_06520</name>
</gene>
<dbReference type="AlphaFoldDB" id="A0A9D2NU46"/>
<comment type="caution">
    <text evidence="2">The sequence shown here is derived from an EMBL/GenBank/DDBJ whole genome shotgun (WGS) entry which is preliminary data.</text>
</comment>
<dbReference type="EMBL" id="DWWM01000042">
    <property type="protein sequence ID" value="HJC36768.1"/>
    <property type="molecule type" value="Genomic_DNA"/>
</dbReference>
<evidence type="ECO:0000313" key="2">
    <source>
        <dbReference type="EMBL" id="HJC36768.1"/>
    </source>
</evidence>
<keyword evidence="1" id="KW-0812">Transmembrane</keyword>
<evidence type="ECO:0000256" key="1">
    <source>
        <dbReference type="SAM" id="Phobius"/>
    </source>
</evidence>
<keyword evidence="1" id="KW-0472">Membrane</keyword>
<feature type="transmembrane region" description="Helical" evidence="1">
    <location>
        <begin position="30"/>
        <end position="49"/>
    </location>
</feature>
<reference evidence="2" key="1">
    <citation type="journal article" date="2021" name="PeerJ">
        <title>Extensive microbial diversity within the chicken gut microbiome revealed by metagenomics and culture.</title>
        <authorList>
            <person name="Gilroy R."/>
            <person name="Ravi A."/>
            <person name="Getino M."/>
            <person name="Pursley I."/>
            <person name="Horton D.L."/>
            <person name="Alikhan N.F."/>
            <person name="Baker D."/>
            <person name="Gharbi K."/>
            <person name="Hall N."/>
            <person name="Watson M."/>
            <person name="Adriaenssens E.M."/>
            <person name="Foster-Nyarko E."/>
            <person name="Jarju S."/>
            <person name="Secka A."/>
            <person name="Antonio M."/>
            <person name="Oren A."/>
            <person name="Chaudhuri R.R."/>
            <person name="La Ragione R."/>
            <person name="Hildebrand F."/>
            <person name="Pallen M.J."/>
        </authorList>
    </citation>
    <scope>NUCLEOTIDE SEQUENCE</scope>
    <source>
        <strain evidence="2">CHK187-11901</strain>
    </source>
</reference>
<protein>
    <submittedName>
        <fullName evidence="2">DUF58 domain-containing protein</fullName>
    </submittedName>
</protein>
<feature type="transmembrane region" description="Helical" evidence="1">
    <location>
        <begin position="7"/>
        <end position="24"/>
    </location>
</feature>
<proteinExistence type="predicted"/>
<accession>A0A9D2NU46</accession>
<sequence>MRHPLWSGWLSWLGLTLLNLGFFLGSDSYFFFLLCVLMLVLPALSLLALRLGKRQLSARLEHDGDHVRFVPEHRPCFPIGKLHITFETDNRFTQTHRLQCTQNALTLDSEPGMISVSVKEARMYDCLHLFCRKLSCDAQTFVLQVPAPQPETAMERVFIDHMQAVSRKQGEWRDKHEVREYRQGDSLKWIHQKLSYKCGKLMVREFENDLRQEHDIRLELSGEIADCARTLSRFRTFAAALLNMSARIRVSWYSGEQLCRMEITNENDLSECLVRILSHPRAAIAFAEKGSGWLLNADTVMKEVTRA</sequence>
<organism evidence="2 3">
    <name type="scientific">Candidatus Merdibacter merdavium</name>
    <dbReference type="NCBI Taxonomy" id="2838692"/>
    <lineage>
        <taxon>Bacteria</taxon>
        <taxon>Bacillati</taxon>
        <taxon>Bacillota</taxon>
        <taxon>Erysipelotrichia</taxon>
        <taxon>Erysipelotrichales</taxon>
        <taxon>Erysipelotrichaceae</taxon>
        <taxon>Merdibacter</taxon>
    </lineage>
</organism>
<name>A0A9D2NU46_9FIRM</name>
<reference evidence="2" key="2">
    <citation type="submission" date="2021-04" db="EMBL/GenBank/DDBJ databases">
        <authorList>
            <person name="Gilroy R."/>
        </authorList>
    </citation>
    <scope>NUCLEOTIDE SEQUENCE</scope>
    <source>
        <strain evidence="2">CHK187-11901</strain>
    </source>
</reference>
<evidence type="ECO:0000313" key="3">
    <source>
        <dbReference type="Proteomes" id="UP000823896"/>
    </source>
</evidence>
<keyword evidence="1" id="KW-1133">Transmembrane helix</keyword>